<keyword evidence="7 12" id="KW-1133">Transmembrane helix</keyword>
<keyword evidence="3 12" id="KW-0444">Lipid biosynthesis</keyword>
<keyword evidence="16" id="KW-1185">Reference proteome</keyword>
<comment type="catalytic activity">
    <reaction evidence="12">
        <text>2 a 1,2-diacyl-sn-glycero-3-phospho-(1'-sn-glycerol) = a cardiolipin + glycerol</text>
        <dbReference type="Rhea" id="RHEA:31451"/>
        <dbReference type="ChEBI" id="CHEBI:17754"/>
        <dbReference type="ChEBI" id="CHEBI:62237"/>
        <dbReference type="ChEBI" id="CHEBI:64716"/>
    </reaction>
</comment>
<dbReference type="InterPro" id="IPR001736">
    <property type="entry name" value="PLipase_D/transphosphatidylase"/>
</dbReference>
<dbReference type="EC" id="2.7.8.-" evidence="12 13"/>
<accession>A0ABW2PQP4</accession>
<feature type="active site" evidence="12">
    <location>
        <position position="227"/>
    </location>
</feature>
<feature type="active site" evidence="12">
    <location>
        <position position="229"/>
    </location>
</feature>
<dbReference type="CDD" id="cd09112">
    <property type="entry name" value="PLDc_CLS_2"/>
    <property type="match status" value="1"/>
</dbReference>
<dbReference type="HAMAP" id="MF_01916">
    <property type="entry name" value="Cardiolipin_synth_Cls"/>
    <property type="match status" value="1"/>
</dbReference>
<sequence>MSLDWSILFSWGLYIVLGLNLLFALAVIFAERRDVGATWAWLLVLFFLPVLGFIIYLFLGRQLKKDNFYNLSVEERSFHALQVEAQLEQIHTPQTQIAQPLFEKYDQLLQMNLRSSKSLISVHNRSLILHDGEQKFKALMDDIRSAETEINIQYYIIQRDALGQALLKELIERAKAGVKVRLLYDAVGSRSLRNSDFKELIANDGEVRVFFPPTLGMINFKLNNRNHRKVVIIDGKIGYVGGFNVGTEYLGLVEKFGYWRDTHLRVEGDVVYNLQHRFILDWNYSGHRKHDPENTFCFAKHEIKDNSPMQIVTSGPNSDTEHLKNMMIKMIMSAKRRVVIQTPYFIPDTSFMDACKMALNSGVQMDIMIPGKPDHPFVMWASLSFLGELLDYGANVYLYDEGFLHAKTLVVDDEIATVGTTNLDARSFRLNFEVNAVIYDERVALELVSLFETDTAVSRTYTMEDYEKRKWTVRLREGVSRLLSPIL</sequence>
<feature type="transmembrane region" description="Helical" evidence="12">
    <location>
        <begin position="36"/>
        <end position="59"/>
    </location>
</feature>
<feature type="domain" description="PLD phosphodiesterase" evidence="14">
    <location>
        <begin position="400"/>
        <end position="427"/>
    </location>
</feature>
<evidence type="ECO:0000313" key="16">
    <source>
        <dbReference type="Proteomes" id="UP001596439"/>
    </source>
</evidence>
<evidence type="ECO:0000256" key="3">
    <source>
        <dbReference type="ARBA" id="ARBA00022516"/>
    </source>
</evidence>
<feature type="active site" evidence="12">
    <location>
        <position position="412"/>
    </location>
</feature>
<keyword evidence="9 12" id="KW-0472">Membrane</keyword>
<dbReference type="InterPro" id="IPR030874">
    <property type="entry name" value="Cardiolipin_synth_Firmi"/>
</dbReference>
<dbReference type="NCBIfam" id="TIGR04265">
    <property type="entry name" value="bac_cardiolipin"/>
    <property type="match status" value="1"/>
</dbReference>
<dbReference type="PANTHER" id="PTHR21248:SF22">
    <property type="entry name" value="PHOSPHOLIPASE D"/>
    <property type="match status" value="1"/>
</dbReference>
<evidence type="ECO:0000256" key="6">
    <source>
        <dbReference type="ARBA" id="ARBA00022737"/>
    </source>
</evidence>
<dbReference type="SMART" id="SM00155">
    <property type="entry name" value="PLDc"/>
    <property type="match status" value="2"/>
</dbReference>
<comment type="function">
    <text evidence="12">Catalyzes the reversible phosphatidyl group transfer from one phosphatidylglycerol molecule to another to form cardiolipin (CL) (diphosphatidylglycerol) and glycerol.</text>
</comment>
<dbReference type="EMBL" id="JBHTCE010000001">
    <property type="protein sequence ID" value="MFC7389888.1"/>
    <property type="molecule type" value="Genomic_DNA"/>
</dbReference>
<dbReference type="Pfam" id="PF13091">
    <property type="entry name" value="PLDc_2"/>
    <property type="match status" value="2"/>
</dbReference>
<keyword evidence="10 12" id="KW-0594">Phospholipid biosynthesis</keyword>
<dbReference type="Proteomes" id="UP001596439">
    <property type="component" value="Unassembled WGS sequence"/>
</dbReference>
<feature type="domain" description="PLD phosphodiesterase" evidence="14">
    <location>
        <begin position="222"/>
        <end position="249"/>
    </location>
</feature>
<keyword evidence="6" id="KW-0677">Repeat</keyword>
<keyword evidence="5 12" id="KW-0812">Transmembrane</keyword>
<proteinExistence type="inferred from homology"/>
<dbReference type="InterPro" id="IPR027379">
    <property type="entry name" value="CLS_N"/>
</dbReference>
<dbReference type="PROSITE" id="PS50035">
    <property type="entry name" value="PLD"/>
    <property type="match status" value="2"/>
</dbReference>
<feature type="active site" evidence="12">
    <location>
        <position position="234"/>
    </location>
</feature>
<evidence type="ECO:0000256" key="9">
    <source>
        <dbReference type="ARBA" id="ARBA00023136"/>
    </source>
</evidence>
<dbReference type="CDD" id="cd09110">
    <property type="entry name" value="PLDc_CLS_1"/>
    <property type="match status" value="1"/>
</dbReference>
<evidence type="ECO:0000256" key="4">
    <source>
        <dbReference type="ARBA" id="ARBA00022679"/>
    </source>
</evidence>
<feature type="transmembrane region" description="Helical" evidence="12">
    <location>
        <begin position="7"/>
        <end position="30"/>
    </location>
</feature>
<dbReference type="RefSeq" id="WP_380075956.1">
    <property type="nucleotide sequence ID" value="NZ_JBHSGY010000001.1"/>
</dbReference>
<keyword evidence="8 12" id="KW-0443">Lipid metabolism</keyword>
<feature type="active site" evidence="12">
    <location>
        <position position="407"/>
    </location>
</feature>
<dbReference type="Pfam" id="PF13396">
    <property type="entry name" value="PLDc_N"/>
    <property type="match status" value="1"/>
</dbReference>
<name>A0ABW2PQP4_9BACL</name>
<evidence type="ECO:0000256" key="5">
    <source>
        <dbReference type="ARBA" id="ARBA00022692"/>
    </source>
</evidence>
<evidence type="ECO:0000256" key="7">
    <source>
        <dbReference type="ARBA" id="ARBA00022989"/>
    </source>
</evidence>
<protein>
    <recommendedName>
        <fullName evidence="12 13">Cardiolipin synthase</fullName>
        <shortName evidence="12">CL synthase</shortName>
        <ecNumber evidence="12 13">2.7.8.-</ecNumber>
    </recommendedName>
</protein>
<evidence type="ECO:0000256" key="10">
    <source>
        <dbReference type="ARBA" id="ARBA00023209"/>
    </source>
</evidence>
<dbReference type="Gene3D" id="3.30.870.10">
    <property type="entry name" value="Endonuclease Chain A"/>
    <property type="match status" value="2"/>
</dbReference>
<evidence type="ECO:0000313" key="15">
    <source>
        <dbReference type="EMBL" id="MFC7389888.1"/>
    </source>
</evidence>
<gene>
    <name evidence="15" type="primary">cls</name>
    <name evidence="15" type="ORF">ACFQO8_07000</name>
</gene>
<reference evidence="16" key="1">
    <citation type="journal article" date="2019" name="Int. J. Syst. Evol. Microbiol.">
        <title>The Global Catalogue of Microorganisms (GCM) 10K type strain sequencing project: providing services to taxonomists for standard genome sequencing and annotation.</title>
        <authorList>
            <consortium name="The Broad Institute Genomics Platform"/>
            <consortium name="The Broad Institute Genome Sequencing Center for Infectious Disease"/>
            <person name="Wu L."/>
            <person name="Ma J."/>
        </authorList>
    </citation>
    <scope>NUCLEOTIDE SEQUENCE [LARGE SCALE GENOMIC DNA]</scope>
    <source>
        <strain evidence="16">CCUG 55590</strain>
    </source>
</reference>
<dbReference type="PANTHER" id="PTHR21248">
    <property type="entry name" value="CARDIOLIPIN SYNTHASE"/>
    <property type="match status" value="1"/>
</dbReference>
<comment type="caution">
    <text evidence="15">The sequence shown here is derived from an EMBL/GenBank/DDBJ whole genome shotgun (WGS) entry which is preliminary data.</text>
</comment>
<evidence type="ECO:0000256" key="13">
    <source>
        <dbReference type="NCBIfam" id="TIGR04265"/>
    </source>
</evidence>
<evidence type="ECO:0000256" key="1">
    <source>
        <dbReference type="ARBA" id="ARBA00004651"/>
    </source>
</evidence>
<keyword evidence="4 12" id="KW-0808">Transferase</keyword>
<evidence type="ECO:0000256" key="12">
    <source>
        <dbReference type="HAMAP-Rule" id="MF_01916"/>
    </source>
</evidence>
<feature type="active site" evidence="12">
    <location>
        <position position="405"/>
    </location>
</feature>
<dbReference type="InterPro" id="IPR022924">
    <property type="entry name" value="Cardiolipin_synthase"/>
</dbReference>
<evidence type="ECO:0000256" key="11">
    <source>
        <dbReference type="ARBA" id="ARBA00023264"/>
    </source>
</evidence>
<evidence type="ECO:0000256" key="8">
    <source>
        <dbReference type="ARBA" id="ARBA00023098"/>
    </source>
</evidence>
<organism evidence="15 16">
    <name type="scientific">Exiguobacterium aestuarii</name>
    <dbReference type="NCBI Taxonomy" id="273527"/>
    <lineage>
        <taxon>Bacteria</taxon>
        <taxon>Bacillati</taxon>
        <taxon>Bacillota</taxon>
        <taxon>Bacilli</taxon>
        <taxon>Bacillales</taxon>
        <taxon>Bacillales Family XII. Incertae Sedis</taxon>
        <taxon>Exiguobacterium</taxon>
    </lineage>
</organism>
<comment type="similarity">
    <text evidence="12">Belongs to the phospholipase D family. Cardiolipin synthase subfamily.</text>
</comment>
<keyword evidence="2 12" id="KW-1003">Cell membrane</keyword>
<dbReference type="InterPro" id="IPR025202">
    <property type="entry name" value="PLD-like_dom"/>
</dbReference>
<dbReference type="SUPFAM" id="SSF56024">
    <property type="entry name" value="Phospholipase D/nuclease"/>
    <property type="match status" value="2"/>
</dbReference>
<evidence type="ECO:0000256" key="2">
    <source>
        <dbReference type="ARBA" id="ARBA00022475"/>
    </source>
</evidence>
<comment type="subcellular location">
    <subcellularLocation>
        <location evidence="1 12">Cell membrane</location>
        <topology evidence="1 12">Multi-pass membrane protein</topology>
    </subcellularLocation>
</comment>
<keyword evidence="11 12" id="KW-1208">Phospholipid metabolism</keyword>
<evidence type="ECO:0000259" key="14">
    <source>
        <dbReference type="PROSITE" id="PS50035"/>
    </source>
</evidence>